<dbReference type="PROSITE" id="PS00411">
    <property type="entry name" value="KINESIN_MOTOR_1"/>
    <property type="match status" value="1"/>
</dbReference>
<name>A0AAP0D246_9ASTR</name>
<keyword evidence="5" id="KW-0175">Coiled coil</keyword>
<dbReference type="PROSITE" id="PS50067">
    <property type="entry name" value="KINESIN_MOTOR_2"/>
    <property type="match status" value="1"/>
</dbReference>
<dbReference type="CDD" id="cd01372">
    <property type="entry name" value="KISc_KIF4"/>
    <property type="match status" value="1"/>
</dbReference>
<dbReference type="SMART" id="SM00129">
    <property type="entry name" value="KISc"/>
    <property type="match status" value="1"/>
</dbReference>
<evidence type="ECO:0000313" key="8">
    <source>
        <dbReference type="EMBL" id="KAK9067039.1"/>
    </source>
</evidence>
<dbReference type="GO" id="GO:0005524">
    <property type="term" value="F:ATP binding"/>
    <property type="evidence" value="ECO:0007669"/>
    <property type="project" value="UniProtKB-UniRule"/>
</dbReference>
<gene>
    <name evidence="8" type="ORF">SSX86_014363</name>
</gene>
<evidence type="ECO:0000256" key="4">
    <source>
        <dbReference type="PROSITE-ProRule" id="PRU00283"/>
    </source>
</evidence>
<dbReference type="GO" id="GO:0008017">
    <property type="term" value="F:microtubule binding"/>
    <property type="evidence" value="ECO:0007669"/>
    <property type="project" value="InterPro"/>
</dbReference>
<protein>
    <recommendedName>
        <fullName evidence="7">Kinesin motor domain-containing protein</fullName>
    </recommendedName>
</protein>
<feature type="region of interest" description="Disordered" evidence="6">
    <location>
        <begin position="924"/>
        <end position="960"/>
    </location>
</feature>
<dbReference type="PRINTS" id="PR00380">
    <property type="entry name" value="KINESINHEAVY"/>
</dbReference>
<feature type="compositionally biased region" description="Basic and acidic residues" evidence="6">
    <location>
        <begin position="924"/>
        <end position="945"/>
    </location>
</feature>
<dbReference type="InterPro" id="IPR019821">
    <property type="entry name" value="Kinesin_motor_CS"/>
</dbReference>
<evidence type="ECO:0000256" key="2">
    <source>
        <dbReference type="ARBA" id="ARBA00022840"/>
    </source>
</evidence>
<evidence type="ECO:0000313" key="9">
    <source>
        <dbReference type="Proteomes" id="UP001408789"/>
    </source>
</evidence>
<keyword evidence="9" id="KW-1185">Reference proteome</keyword>
<feature type="coiled-coil region" evidence="5">
    <location>
        <begin position="768"/>
        <end position="795"/>
    </location>
</feature>
<dbReference type="InterPro" id="IPR001752">
    <property type="entry name" value="Kinesin_motor_dom"/>
</dbReference>
<dbReference type="GO" id="GO:0007018">
    <property type="term" value="P:microtubule-based movement"/>
    <property type="evidence" value="ECO:0007669"/>
    <property type="project" value="InterPro"/>
</dbReference>
<dbReference type="PANTHER" id="PTHR47969:SF5">
    <property type="entry name" value="PLUS-END-DIRECTED KINESIN ATPASE TRANSCRIPTION FACTOR BZIP FAMILY"/>
    <property type="match status" value="1"/>
</dbReference>
<dbReference type="Proteomes" id="UP001408789">
    <property type="component" value="Unassembled WGS sequence"/>
</dbReference>
<keyword evidence="2 4" id="KW-0067">ATP-binding</keyword>
<dbReference type="SUPFAM" id="SSF52540">
    <property type="entry name" value="P-loop containing nucleoside triphosphate hydrolases"/>
    <property type="match status" value="1"/>
</dbReference>
<evidence type="ECO:0000259" key="7">
    <source>
        <dbReference type="PROSITE" id="PS50067"/>
    </source>
</evidence>
<accession>A0AAP0D246</accession>
<reference evidence="8 9" key="1">
    <citation type="submission" date="2024-04" db="EMBL/GenBank/DDBJ databases">
        <title>The reference genome of an endangered Asteraceae, Deinandra increscens subsp. villosa, native to the Central Coast of California.</title>
        <authorList>
            <person name="Guilliams M."/>
            <person name="Hasenstab-Lehman K."/>
            <person name="Meyer R."/>
            <person name="Mcevoy S."/>
        </authorList>
    </citation>
    <scope>NUCLEOTIDE SEQUENCE [LARGE SCALE GENOMIC DNA]</scope>
    <source>
        <tissue evidence="8">Leaf</tissue>
    </source>
</reference>
<evidence type="ECO:0000256" key="3">
    <source>
        <dbReference type="ARBA" id="ARBA00023175"/>
    </source>
</evidence>
<keyword evidence="3 4" id="KW-0505">Motor protein</keyword>
<feature type="domain" description="Kinesin motor" evidence="7">
    <location>
        <begin position="9"/>
        <end position="361"/>
    </location>
</feature>
<keyword evidence="1 4" id="KW-0547">Nucleotide-binding</keyword>
<evidence type="ECO:0000256" key="6">
    <source>
        <dbReference type="SAM" id="MobiDB-lite"/>
    </source>
</evidence>
<proteinExistence type="inferred from homology"/>
<dbReference type="Gene3D" id="3.40.850.10">
    <property type="entry name" value="Kinesin motor domain"/>
    <property type="match status" value="1"/>
</dbReference>
<dbReference type="GO" id="GO:0007052">
    <property type="term" value="P:mitotic spindle organization"/>
    <property type="evidence" value="ECO:0007669"/>
    <property type="project" value="TreeGrafter"/>
</dbReference>
<evidence type="ECO:0000256" key="5">
    <source>
        <dbReference type="SAM" id="Coils"/>
    </source>
</evidence>
<dbReference type="AlphaFoldDB" id="A0AAP0D246"/>
<dbReference type="PANTHER" id="PTHR47969">
    <property type="entry name" value="CHROMOSOME-ASSOCIATED KINESIN KIF4A-RELATED"/>
    <property type="match status" value="1"/>
</dbReference>
<feature type="binding site" evidence="4">
    <location>
        <begin position="88"/>
        <end position="95"/>
    </location>
    <ligand>
        <name>ATP</name>
        <dbReference type="ChEBI" id="CHEBI:30616"/>
    </ligand>
</feature>
<dbReference type="Pfam" id="PF25764">
    <property type="entry name" value="KIF21A_4th"/>
    <property type="match status" value="1"/>
</dbReference>
<organism evidence="8 9">
    <name type="scientific">Deinandra increscens subsp. villosa</name>
    <dbReference type="NCBI Taxonomy" id="3103831"/>
    <lineage>
        <taxon>Eukaryota</taxon>
        <taxon>Viridiplantae</taxon>
        <taxon>Streptophyta</taxon>
        <taxon>Embryophyta</taxon>
        <taxon>Tracheophyta</taxon>
        <taxon>Spermatophyta</taxon>
        <taxon>Magnoliopsida</taxon>
        <taxon>eudicotyledons</taxon>
        <taxon>Gunneridae</taxon>
        <taxon>Pentapetalae</taxon>
        <taxon>asterids</taxon>
        <taxon>campanulids</taxon>
        <taxon>Asterales</taxon>
        <taxon>Asteraceae</taxon>
        <taxon>Asteroideae</taxon>
        <taxon>Heliantheae alliance</taxon>
        <taxon>Madieae</taxon>
        <taxon>Madiinae</taxon>
        <taxon>Deinandra</taxon>
    </lineage>
</organism>
<feature type="region of interest" description="Disordered" evidence="6">
    <location>
        <begin position="726"/>
        <end position="752"/>
    </location>
</feature>
<dbReference type="InterPro" id="IPR027640">
    <property type="entry name" value="Kinesin-like_fam"/>
</dbReference>
<dbReference type="GO" id="GO:0003777">
    <property type="term" value="F:microtubule motor activity"/>
    <property type="evidence" value="ECO:0007669"/>
    <property type="project" value="InterPro"/>
</dbReference>
<sequence length="1081" mass="122194">MENSSENCNVKVALHIRPLLRHERQNGGQECLDVVPGTAQVLMGSHSFIFDHVYGGGGSPSSNMFEECAVPLLDALFQGYNGTIIAYGQSGSGKTYTMGTNPKESSHRGLIFQVMNMIFNKIEALKHQFEFQLHVSFIEILKEEVKDLLESGIIERLETSDENPESAILGKHQLQVRKASDGAVSLSGSTEVSVSTQKEMTACLEQGCSSRSVASTDMNNQSSRSHAIFTIHLEQKDKNKGEANSSELMGEEYRCAKLHLVDLAGSERAKRAGSEGIRLKEGIQINKGLLALGNVISALGDDKKRKDGVHIPYRDSKLTRLLQASLGGNCKTVMIACASPADYNAEETLNTLKYANRARNIQNKASVQKEVFSADTHKLRQQLRLLQAEIAHRKEAELVEVQVFCNIFSIYFVVATFHNINAHHSFLSFLDLKRKIHSLEATNSELLEKINGCHRKCAVVEAANSELLQKFHEYRKNYVSVNPRDTDSKEDTKGSQCMTSPEVITESVASGYVAGNIRREPDNAMIKQEHEIQHNTFPKELNALDKQLEQKESELKLPGYLDVEALKQRFGEKIRALEEDKRLLQLERRGLRDEISRLESLGEPITKEKAMNAEHPEAIEADLEAKHEHEIELLKQKSQDAMKRLQDEIRAIKSQKVQLQQKVKHEEEQFRQWKTNHEKQMMQVKKDSRKSEIELQKLNALYQRQTQVLQRKTDEAARATKKLKELLESRKATTRRETVAQPRAQNRSGQTKTLKRWLNNELDKVMHVHKLRINHEKQSQSLAKLKEELSFLKQQDKLFSQGSTHQKEPSLSPNSRAARIVSLESRIKSSSTALATLSSQMSEAGKGDHGSAARWKLLHALGDAKDLLQHLFNVAIEASRRRLLEKAYETKETSQQNDNINGDLAQTTIIQTANASSITKKLKEIEERPVVQKARDKTPSRRSKETGGQAATTTSVPSVKGKAPTPLDIFADMGIEFPLPFPESRQLDSNAGICNRPLQTVFKQTQKMIPMSHVSMKKLPLDEQQIGKISRWRRSHDEWLIQFKWKWQKPWKLSNLISDQIRNSDEKLKGQDLSLRPAPTT</sequence>
<dbReference type="InterPro" id="IPR036961">
    <property type="entry name" value="Kinesin_motor_dom_sf"/>
</dbReference>
<dbReference type="GO" id="GO:0005875">
    <property type="term" value="C:microtubule associated complex"/>
    <property type="evidence" value="ECO:0007669"/>
    <property type="project" value="TreeGrafter"/>
</dbReference>
<comment type="similarity">
    <text evidence="4">Belongs to the TRAFAC class myosin-kinesin ATPase superfamily. Kinesin family.</text>
</comment>
<dbReference type="GO" id="GO:0051231">
    <property type="term" value="P:spindle elongation"/>
    <property type="evidence" value="ECO:0007669"/>
    <property type="project" value="TreeGrafter"/>
</dbReference>
<feature type="compositionally biased region" description="Basic and acidic residues" evidence="6">
    <location>
        <begin position="726"/>
        <end position="738"/>
    </location>
</feature>
<evidence type="ECO:0000256" key="1">
    <source>
        <dbReference type="ARBA" id="ARBA00022741"/>
    </source>
</evidence>
<feature type="compositionally biased region" description="Polar residues" evidence="6">
    <location>
        <begin position="743"/>
        <end position="752"/>
    </location>
</feature>
<dbReference type="EMBL" id="JBCNJP010000015">
    <property type="protein sequence ID" value="KAK9067039.1"/>
    <property type="molecule type" value="Genomic_DNA"/>
</dbReference>
<dbReference type="Pfam" id="PF00225">
    <property type="entry name" value="Kinesin"/>
    <property type="match status" value="1"/>
</dbReference>
<dbReference type="InterPro" id="IPR027417">
    <property type="entry name" value="P-loop_NTPase"/>
</dbReference>
<comment type="caution">
    <text evidence="8">The sequence shown here is derived from an EMBL/GenBank/DDBJ whole genome shotgun (WGS) entry which is preliminary data.</text>
</comment>